<evidence type="ECO:0000256" key="5">
    <source>
        <dbReference type="PROSITE-ProRule" id="PRU00089"/>
    </source>
</evidence>
<dbReference type="PANTHER" id="PTHR46078:SF2">
    <property type="entry name" value="FORK-HEAD DOMAIN-CONTAINING PROTEIN"/>
    <property type="match status" value="1"/>
</dbReference>
<protein>
    <recommendedName>
        <fullName evidence="7">Fork-head domain-containing protein</fullName>
    </recommendedName>
</protein>
<comment type="subcellular location">
    <subcellularLocation>
        <location evidence="5">Nucleus</location>
    </subcellularLocation>
</comment>
<feature type="DNA-binding region" description="Fork-head" evidence="5">
    <location>
        <begin position="115"/>
        <end position="223"/>
    </location>
</feature>
<dbReference type="PROSITE" id="PS00658">
    <property type="entry name" value="FORK_HEAD_2"/>
    <property type="match status" value="1"/>
</dbReference>
<proteinExistence type="predicted"/>
<comment type="caution">
    <text evidence="8">The sequence shown here is derived from an EMBL/GenBank/DDBJ whole genome shotgun (WGS) entry which is preliminary data.</text>
</comment>
<dbReference type="InterPro" id="IPR045912">
    <property type="entry name" value="FOXJ2/3-like"/>
</dbReference>
<evidence type="ECO:0000256" key="1">
    <source>
        <dbReference type="ARBA" id="ARBA00023015"/>
    </source>
</evidence>
<dbReference type="GO" id="GO:0000978">
    <property type="term" value="F:RNA polymerase II cis-regulatory region sequence-specific DNA binding"/>
    <property type="evidence" value="ECO:0007669"/>
    <property type="project" value="TreeGrafter"/>
</dbReference>
<evidence type="ECO:0000256" key="2">
    <source>
        <dbReference type="ARBA" id="ARBA00023125"/>
    </source>
</evidence>
<gene>
    <name evidence="8" type="ORF">NKR23_g11462</name>
</gene>
<dbReference type="GO" id="GO:0000981">
    <property type="term" value="F:DNA-binding transcription factor activity, RNA polymerase II-specific"/>
    <property type="evidence" value="ECO:0007669"/>
    <property type="project" value="TreeGrafter"/>
</dbReference>
<dbReference type="SMART" id="SM00339">
    <property type="entry name" value="FH"/>
    <property type="match status" value="1"/>
</dbReference>
<dbReference type="PROSITE" id="PS50039">
    <property type="entry name" value="FORK_HEAD_3"/>
    <property type="match status" value="1"/>
</dbReference>
<evidence type="ECO:0000313" key="9">
    <source>
        <dbReference type="Proteomes" id="UP001174694"/>
    </source>
</evidence>
<dbReference type="InterPro" id="IPR030456">
    <property type="entry name" value="TF_fork_head_CS_2"/>
</dbReference>
<keyword evidence="2 5" id="KW-0238">DNA-binding</keyword>
<dbReference type="InterPro" id="IPR001766">
    <property type="entry name" value="Fork_head_dom"/>
</dbReference>
<dbReference type="InterPro" id="IPR036390">
    <property type="entry name" value="WH_DNA-bd_sf"/>
</dbReference>
<keyword evidence="4 5" id="KW-0539">Nucleus</keyword>
<keyword evidence="3" id="KW-0804">Transcription</keyword>
<dbReference type="PANTHER" id="PTHR46078">
    <property type="entry name" value="FORKHEAD BOX PROTEIN J2 FAMILY MEMBER"/>
    <property type="match status" value="1"/>
</dbReference>
<evidence type="ECO:0000313" key="8">
    <source>
        <dbReference type="EMBL" id="KAJ9132095.1"/>
    </source>
</evidence>
<accession>A0AA38R1D1</accession>
<dbReference type="Pfam" id="PF00250">
    <property type="entry name" value="Forkhead"/>
    <property type="match status" value="1"/>
</dbReference>
<keyword evidence="1" id="KW-0805">Transcription regulation</keyword>
<dbReference type="EMBL" id="JANBVO010000061">
    <property type="protein sequence ID" value="KAJ9132095.1"/>
    <property type="molecule type" value="Genomic_DNA"/>
</dbReference>
<feature type="compositionally biased region" description="Basic residues" evidence="6">
    <location>
        <begin position="218"/>
        <end position="239"/>
    </location>
</feature>
<dbReference type="InterPro" id="IPR036388">
    <property type="entry name" value="WH-like_DNA-bd_sf"/>
</dbReference>
<evidence type="ECO:0000256" key="4">
    <source>
        <dbReference type="ARBA" id="ARBA00023242"/>
    </source>
</evidence>
<feature type="domain" description="Fork-head" evidence="7">
    <location>
        <begin position="115"/>
        <end position="223"/>
    </location>
</feature>
<reference evidence="8" key="1">
    <citation type="submission" date="2022-07" db="EMBL/GenBank/DDBJ databases">
        <title>Fungi with potential for degradation of polypropylene.</title>
        <authorList>
            <person name="Gostincar C."/>
        </authorList>
    </citation>
    <scope>NUCLEOTIDE SEQUENCE</scope>
    <source>
        <strain evidence="8">EXF-13308</strain>
    </source>
</reference>
<dbReference type="GO" id="GO:0005634">
    <property type="term" value="C:nucleus"/>
    <property type="evidence" value="ECO:0007669"/>
    <property type="project" value="UniProtKB-SubCell"/>
</dbReference>
<dbReference type="Proteomes" id="UP001174694">
    <property type="component" value="Unassembled WGS sequence"/>
</dbReference>
<organism evidence="8 9">
    <name type="scientific">Pleurostoma richardsiae</name>
    <dbReference type="NCBI Taxonomy" id="41990"/>
    <lineage>
        <taxon>Eukaryota</taxon>
        <taxon>Fungi</taxon>
        <taxon>Dikarya</taxon>
        <taxon>Ascomycota</taxon>
        <taxon>Pezizomycotina</taxon>
        <taxon>Sordariomycetes</taxon>
        <taxon>Sordariomycetidae</taxon>
        <taxon>Calosphaeriales</taxon>
        <taxon>Pleurostomataceae</taxon>
        <taxon>Pleurostoma</taxon>
    </lineage>
</organism>
<dbReference type="AlphaFoldDB" id="A0AA38R1D1"/>
<feature type="region of interest" description="Disordered" evidence="6">
    <location>
        <begin position="174"/>
        <end position="312"/>
    </location>
</feature>
<evidence type="ECO:0000259" key="7">
    <source>
        <dbReference type="PROSITE" id="PS50039"/>
    </source>
</evidence>
<dbReference type="Gene3D" id="1.10.10.10">
    <property type="entry name" value="Winged helix-like DNA-binding domain superfamily/Winged helix DNA-binding domain"/>
    <property type="match status" value="1"/>
</dbReference>
<evidence type="ECO:0000256" key="6">
    <source>
        <dbReference type="SAM" id="MobiDB-lite"/>
    </source>
</evidence>
<sequence>MTSTGCELPPQVPYGFSQDDFSHYPPVPSPLDQAHIQHSLQYQRAQQLDGLPATITKSESPAYSSSPVVCYPLVDEDIFNNTAPPSSDGDGLCYSPQHAGGGVPGISSNSGTAMKTDEPYAQLIYRAFMSSPRYAMTLQEIYQWFRENTDKAIKADNKGWQNSIRHNLSMNWAFTKQDRKPSNEDDTPERGGGSSGKKSTEWVLEPWAIAEGVQSTTRYRKGNASRRHGSGHGSSRHGHGGTNSSNPRVLSGRKGGVQASKSKKDAAHRNGGVRRYQNTSAPANAGLFGSFPASGGRDVKDGQNGQAARGVRGQSHIIDMSLSMGIDPHGLGLGSTASSDGYSGEISAAYFNGSTSETIKSEPCMDEPVTPERMGTPDGLLFLRGSAGCSGSGSVSENYTFMPQAGLAGSSSSSGLEASPYTLSDVVVGMYGERTGGMGDGPPLFCEADEVPGEIARSIPAYCEWNGVKYEF</sequence>
<dbReference type="PRINTS" id="PR00053">
    <property type="entry name" value="FORKHEAD"/>
</dbReference>
<keyword evidence="9" id="KW-1185">Reference proteome</keyword>
<evidence type="ECO:0000256" key="3">
    <source>
        <dbReference type="ARBA" id="ARBA00023163"/>
    </source>
</evidence>
<name>A0AA38R1D1_9PEZI</name>
<dbReference type="SUPFAM" id="SSF46785">
    <property type="entry name" value="Winged helix' DNA-binding domain"/>
    <property type="match status" value="1"/>
</dbReference>